<evidence type="ECO:0000256" key="13">
    <source>
        <dbReference type="PROSITE-ProRule" id="PRU00146"/>
    </source>
</evidence>
<feature type="binding site" evidence="12">
    <location>
        <position position="346"/>
    </location>
    <ligand>
        <name>Zn(2+)</name>
        <dbReference type="ChEBI" id="CHEBI:29105"/>
        <label>1</label>
    </ligand>
</feature>
<feature type="compositionally biased region" description="Acidic residues" evidence="15">
    <location>
        <begin position="300"/>
        <end position="312"/>
    </location>
</feature>
<evidence type="ECO:0000259" key="16">
    <source>
        <dbReference type="PROSITE" id="PS50016"/>
    </source>
</evidence>
<dbReference type="Gene3D" id="6.10.140.1740">
    <property type="match status" value="1"/>
</dbReference>
<dbReference type="InterPro" id="IPR011011">
    <property type="entry name" value="Znf_FYVE_PHD"/>
</dbReference>
<dbReference type="PROSITE" id="PS50016">
    <property type="entry name" value="ZF_PHD_2"/>
    <property type="match status" value="1"/>
</dbReference>
<protein>
    <recommendedName>
        <fullName evidence="14">Chromatin modification-related protein</fullName>
    </recommendedName>
</protein>
<feature type="region of interest" description="Disordered" evidence="15">
    <location>
        <begin position="77"/>
        <end position="103"/>
    </location>
</feature>
<feature type="binding site" evidence="12">
    <location>
        <position position="359"/>
    </location>
    <ligand>
        <name>Zn(2+)</name>
        <dbReference type="ChEBI" id="CHEBI:29105"/>
        <label>2</label>
    </ligand>
</feature>
<evidence type="ECO:0000256" key="3">
    <source>
        <dbReference type="ARBA" id="ARBA00022604"/>
    </source>
</evidence>
<dbReference type="Gene3D" id="3.30.40.10">
    <property type="entry name" value="Zinc/RING finger domain, C3HC4 (zinc finger)"/>
    <property type="match status" value="1"/>
</dbReference>
<dbReference type="PANTHER" id="PTHR10333">
    <property type="entry name" value="INHIBITOR OF GROWTH PROTEIN"/>
    <property type="match status" value="1"/>
</dbReference>
<dbReference type="InterPro" id="IPR001965">
    <property type="entry name" value="Znf_PHD"/>
</dbReference>
<feature type="binding site" evidence="12">
    <location>
        <position position="362"/>
    </location>
    <ligand>
        <name>Zn(2+)</name>
        <dbReference type="ChEBI" id="CHEBI:29105"/>
        <label>2</label>
    </ligand>
</feature>
<evidence type="ECO:0000256" key="9">
    <source>
        <dbReference type="ARBA" id="ARBA00023163"/>
    </source>
</evidence>
<dbReference type="InterPro" id="IPR024610">
    <property type="entry name" value="ING_N_histone-binding"/>
</dbReference>
<evidence type="ECO:0000256" key="7">
    <source>
        <dbReference type="ARBA" id="ARBA00022853"/>
    </source>
</evidence>
<dbReference type="AlphaFoldDB" id="A0AAD6XBU5"/>
<evidence type="ECO:0000256" key="5">
    <source>
        <dbReference type="ARBA" id="ARBA00022771"/>
    </source>
</evidence>
<feature type="binding site" evidence="12">
    <location>
        <position position="332"/>
    </location>
    <ligand>
        <name>Zn(2+)</name>
        <dbReference type="ChEBI" id="CHEBI:29105"/>
        <label>2</label>
    </ligand>
</feature>
<proteinExistence type="inferred from homology"/>
<evidence type="ECO:0000256" key="11">
    <source>
        <dbReference type="PIRSR" id="PIRSR628651-50"/>
    </source>
</evidence>
<feature type="site" description="Histone H3K4me3 binding" evidence="11">
    <location>
        <position position="333"/>
    </location>
</feature>
<dbReference type="CDD" id="cd16858">
    <property type="entry name" value="ING_ING3_Yng2p"/>
    <property type="match status" value="1"/>
</dbReference>
<keyword evidence="4 12" id="KW-0479">Metal-binding</keyword>
<keyword evidence="7 14" id="KW-0156">Chromatin regulator</keyword>
<gene>
    <name evidence="17" type="ORF">C8F04DRAFT_1252067</name>
</gene>
<dbReference type="InterPro" id="IPR013083">
    <property type="entry name" value="Znf_RING/FYVE/PHD"/>
</dbReference>
<evidence type="ECO:0000256" key="15">
    <source>
        <dbReference type="SAM" id="MobiDB-lite"/>
    </source>
</evidence>
<dbReference type="CDD" id="cd15505">
    <property type="entry name" value="PHD_ING"/>
    <property type="match status" value="1"/>
</dbReference>
<keyword evidence="9" id="KW-0804">Transcription</keyword>
<dbReference type="InterPro" id="IPR019787">
    <property type="entry name" value="Znf_PHD-finger"/>
</dbReference>
<comment type="similarity">
    <text evidence="2 14">Belongs to the ING family.</text>
</comment>
<comment type="function">
    <text evidence="14">Component of an histone acetyltransferase complex.</text>
</comment>
<comment type="subcellular location">
    <subcellularLocation>
        <location evidence="1 14">Nucleus</location>
    </subcellularLocation>
</comment>
<organism evidence="17 18">
    <name type="scientific">Mycena alexandri</name>
    <dbReference type="NCBI Taxonomy" id="1745969"/>
    <lineage>
        <taxon>Eukaryota</taxon>
        <taxon>Fungi</taxon>
        <taxon>Dikarya</taxon>
        <taxon>Basidiomycota</taxon>
        <taxon>Agaricomycotina</taxon>
        <taxon>Agaricomycetes</taxon>
        <taxon>Agaricomycetidae</taxon>
        <taxon>Agaricales</taxon>
        <taxon>Marasmiineae</taxon>
        <taxon>Mycenaceae</taxon>
        <taxon>Mycena</taxon>
    </lineage>
</organism>
<dbReference type="InterPro" id="IPR019786">
    <property type="entry name" value="Zinc_finger_PHD-type_CS"/>
</dbReference>
<dbReference type="InterPro" id="IPR028651">
    <property type="entry name" value="ING_fam"/>
</dbReference>
<evidence type="ECO:0000256" key="4">
    <source>
        <dbReference type="ARBA" id="ARBA00022723"/>
    </source>
</evidence>
<feature type="binding site" evidence="12">
    <location>
        <position position="321"/>
    </location>
    <ligand>
        <name>Zn(2+)</name>
        <dbReference type="ChEBI" id="CHEBI:29105"/>
        <label>1</label>
    </ligand>
</feature>
<sequence length="380" mass="41158">MNANPQSIEDASTIVSEFIYSLDNLPNEVAHLLQEIKEKEIKAQGNRLLLITRALNERASDLQQEIDRDSSRYIRHSLKASSSASSSTSVSPSPAASRAPSPKSMLLPGKISAAYTEINELSVEKIALAQRIIDLISRTRARLDVDLAKVRVLQGELPEPTFAPTGTGRIPRMPSAASVPLLETENIYSGSSRNPASQIGESLRAALGGSASMPDIRQQVPIAPVLPTAASISAGPSAQKKRRVTATAPASIKLAPVATPTATPRRSASPLTSATAASSHAHNSHKRSRLSRQIHPREDVDMDAEGEEDGEGEDENLYCFCQKQSYGDMIACDNDDCPYEWFHLSCVQLSQPTPEKWYCRECVEKGFAAGTTGVRKGRKR</sequence>
<keyword evidence="10 14" id="KW-0539">Nucleus</keyword>
<dbReference type="GO" id="GO:0008270">
    <property type="term" value="F:zinc ion binding"/>
    <property type="evidence" value="ECO:0007669"/>
    <property type="project" value="UniProtKB-KW"/>
</dbReference>
<dbReference type="SMART" id="SM01408">
    <property type="entry name" value="ING"/>
    <property type="match status" value="1"/>
</dbReference>
<comment type="subunit">
    <text evidence="14">Component of an histone acetyltransferase complex. Interacts with H3K4me3 and to a lesser extent with H3K4me2.</text>
</comment>
<feature type="binding site" evidence="12">
    <location>
        <position position="337"/>
    </location>
    <ligand>
        <name>Zn(2+)</name>
        <dbReference type="ChEBI" id="CHEBI:29105"/>
        <label>2</label>
    </ligand>
</feature>
<feature type="compositionally biased region" description="Basic residues" evidence="15">
    <location>
        <begin position="282"/>
        <end position="294"/>
    </location>
</feature>
<evidence type="ECO:0000256" key="6">
    <source>
        <dbReference type="ARBA" id="ARBA00022833"/>
    </source>
</evidence>
<dbReference type="GO" id="GO:0006325">
    <property type="term" value="P:chromatin organization"/>
    <property type="evidence" value="ECO:0007669"/>
    <property type="project" value="UniProtKB-KW"/>
</dbReference>
<dbReference type="PANTHER" id="PTHR10333:SF103">
    <property type="entry name" value="INHIBITOR OF GROWTH PROTEIN 3"/>
    <property type="match status" value="1"/>
</dbReference>
<comment type="domain">
    <text evidence="14">The PHD-type zinc finger mediates the binding to H3K4me3.</text>
</comment>
<evidence type="ECO:0000313" key="17">
    <source>
        <dbReference type="EMBL" id="KAJ7042650.1"/>
    </source>
</evidence>
<evidence type="ECO:0000256" key="8">
    <source>
        <dbReference type="ARBA" id="ARBA00023015"/>
    </source>
</evidence>
<dbReference type="SUPFAM" id="SSF57903">
    <property type="entry name" value="FYVE/PHD zinc finger"/>
    <property type="match status" value="1"/>
</dbReference>
<evidence type="ECO:0000256" key="14">
    <source>
        <dbReference type="RuleBase" id="RU361213"/>
    </source>
</evidence>
<keyword evidence="5 13" id="KW-0863">Zinc-finger</keyword>
<dbReference type="PROSITE" id="PS01359">
    <property type="entry name" value="ZF_PHD_1"/>
    <property type="match status" value="1"/>
</dbReference>
<keyword evidence="3" id="KW-0341">Growth regulation</keyword>
<dbReference type="GO" id="GO:0000785">
    <property type="term" value="C:chromatin"/>
    <property type="evidence" value="ECO:0007669"/>
    <property type="project" value="UniProtKB-ARBA"/>
</dbReference>
<reference evidence="17" key="1">
    <citation type="submission" date="2023-03" db="EMBL/GenBank/DDBJ databases">
        <title>Massive genome expansion in bonnet fungi (Mycena s.s.) driven by repeated elements and novel gene families across ecological guilds.</title>
        <authorList>
            <consortium name="Lawrence Berkeley National Laboratory"/>
            <person name="Harder C.B."/>
            <person name="Miyauchi S."/>
            <person name="Viragh M."/>
            <person name="Kuo A."/>
            <person name="Thoen E."/>
            <person name="Andreopoulos B."/>
            <person name="Lu D."/>
            <person name="Skrede I."/>
            <person name="Drula E."/>
            <person name="Henrissat B."/>
            <person name="Morin E."/>
            <person name="Kohler A."/>
            <person name="Barry K."/>
            <person name="LaButti K."/>
            <person name="Morin E."/>
            <person name="Salamov A."/>
            <person name="Lipzen A."/>
            <person name="Mereny Z."/>
            <person name="Hegedus B."/>
            <person name="Baldrian P."/>
            <person name="Stursova M."/>
            <person name="Weitz H."/>
            <person name="Taylor A."/>
            <person name="Grigoriev I.V."/>
            <person name="Nagy L.G."/>
            <person name="Martin F."/>
            <person name="Kauserud H."/>
        </authorList>
    </citation>
    <scope>NUCLEOTIDE SEQUENCE</scope>
    <source>
        <strain evidence="17">CBHHK200</strain>
    </source>
</reference>
<keyword evidence="8" id="KW-0805">Transcription regulation</keyword>
<dbReference type="GO" id="GO:0005634">
    <property type="term" value="C:nucleus"/>
    <property type="evidence" value="ECO:0007669"/>
    <property type="project" value="UniProtKB-SubCell"/>
</dbReference>
<feature type="site" description="Histone H3K4me3 binding" evidence="11">
    <location>
        <position position="318"/>
    </location>
</feature>
<keyword evidence="18" id="KW-1185">Reference proteome</keyword>
<feature type="site" description="Histone H3K4me3 binding" evidence="11">
    <location>
        <position position="341"/>
    </location>
</feature>
<evidence type="ECO:0000256" key="1">
    <source>
        <dbReference type="ARBA" id="ARBA00004123"/>
    </source>
</evidence>
<feature type="binding site" evidence="12">
    <location>
        <position position="343"/>
    </location>
    <ligand>
        <name>Zn(2+)</name>
        <dbReference type="ChEBI" id="CHEBI:29105"/>
        <label>1</label>
    </ligand>
</feature>
<dbReference type="Pfam" id="PF12998">
    <property type="entry name" value="ING"/>
    <property type="match status" value="1"/>
</dbReference>
<name>A0AAD6XBU5_9AGAR</name>
<dbReference type="Proteomes" id="UP001218188">
    <property type="component" value="Unassembled WGS sequence"/>
</dbReference>
<keyword evidence="6 12" id="KW-0862">Zinc</keyword>
<feature type="binding site" evidence="12">
    <location>
        <position position="319"/>
    </location>
    <ligand>
        <name>Zn(2+)</name>
        <dbReference type="ChEBI" id="CHEBI:29105"/>
        <label>1</label>
    </ligand>
</feature>
<evidence type="ECO:0000256" key="2">
    <source>
        <dbReference type="ARBA" id="ARBA00010210"/>
    </source>
</evidence>
<feature type="region of interest" description="Disordered" evidence="15">
    <location>
        <begin position="255"/>
        <end position="312"/>
    </location>
</feature>
<accession>A0AAD6XBU5</accession>
<feature type="domain" description="PHD-type" evidence="16">
    <location>
        <begin position="316"/>
        <end position="365"/>
    </location>
</feature>
<feature type="site" description="Histone H3K4me3 binding" evidence="11">
    <location>
        <position position="329"/>
    </location>
</feature>
<dbReference type="EMBL" id="JARJCM010000012">
    <property type="protein sequence ID" value="KAJ7042650.1"/>
    <property type="molecule type" value="Genomic_DNA"/>
</dbReference>
<evidence type="ECO:0000256" key="10">
    <source>
        <dbReference type="ARBA" id="ARBA00023242"/>
    </source>
</evidence>
<feature type="compositionally biased region" description="Low complexity" evidence="15">
    <location>
        <begin position="265"/>
        <end position="281"/>
    </location>
</feature>
<dbReference type="SMART" id="SM00249">
    <property type="entry name" value="PHD"/>
    <property type="match status" value="1"/>
</dbReference>
<feature type="compositionally biased region" description="Low complexity" evidence="15">
    <location>
        <begin position="80"/>
        <end position="103"/>
    </location>
</feature>
<evidence type="ECO:0000256" key="12">
    <source>
        <dbReference type="PIRSR" id="PIRSR628651-51"/>
    </source>
</evidence>
<evidence type="ECO:0000313" key="18">
    <source>
        <dbReference type="Proteomes" id="UP001218188"/>
    </source>
</evidence>
<comment type="caution">
    <text evidence="17">The sequence shown here is derived from an EMBL/GenBank/DDBJ whole genome shotgun (WGS) entry which is preliminary data.</text>
</comment>